<evidence type="ECO:0000313" key="1">
    <source>
        <dbReference type="EMBL" id="URD99533.1"/>
    </source>
</evidence>
<protein>
    <submittedName>
        <fullName evidence="1">Uncharacterized protein</fullName>
    </submittedName>
</protein>
<dbReference type="AlphaFoldDB" id="A0A9E7FPA1"/>
<keyword evidence="2" id="KW-1185">Reference proteome</keyword>
<dbReference type="EMBL" id="CP097506">
    <property type="protein sequence ID" value="URD99533.1"/>
    <property type="molecule type" value="Genomic_DNA"/>
</dbReference>
<evidence type="ECO:0000313" key="2">
    <source>
        <dbReference type="Proteomes" id="UP001055439"/>
    </source>
</evidence>
<reference evidence="1" key="1">
    <citation type="submission" date="2022-05" db="EMBL/GenBank/DDBJ databases">
        <title>The Musa troglodytarum L. genome provides insights into the mechanism of non-climacteric behaviour and enrichment of carotenoids.</title>
        <authorList>
            <person name="Wang J."/>
        </authorList>
    </citation>
    <scope>NUCLEOTIDE SEQUENCE</scope>
    <source>
        <tissue evidence="1">Leaf</tissue>
    </source>
</reference>
<accession>A0A9E7FPA1</accession>
<dbReference type="Proteomes" id="UP001055439">
    <property type="component" value="Chromosome 4"/>
</dbReference>
<organism evidence="1 2">
    <name type="scientific">Musa troglodytarum</name>
    <name type="common">fe'i banana</name>
    <dbReference type="NCBI Taxonomy" id="320322"/>
    <lineage>
        <taxon>Eukaryota</taxon>
        <taxon>Viridiplantae</taxon>
        <taxon>Streptophyta</taxon>
        <taxon>Embryophyta</taxon>
        <taxon>Tracheophyta</taxon>
        <taxon>Spermatophyta</taxon>
        <taxon>Magnoliopsida</taxon>
        <taxon>Liliopsida</taxon>
        <taxon>Zingiberales</taxon>
        <taxon>Musaceae</taxon>
        <taxon>Musa</taxon>
    </lineage>
</organism>
<gene>
    <name evidence="1" type="ORF">MUK42_34292</name>
</gene>
<proteinExistence type="predicted"/>
<sequence>MGVCWTIRRPSPGVLNSSILLPTGEDGSADAPVKAWKVSSMETEGSSKILFLHSATTASTAVTSPPWPFNMAGALSGLFTWEQRDQSISEIQKRFRQMELHKPVLSRHEA</sequence>
<name>A0A9E7FPA1_9LILI</name>